<dbReference type="Proteomes" id="UP000663881">
    <property type="component" value="Unassembled WGS sequence"/>
</dbReference>
<sequence length="109" mass="12505">MRIMIYIMQKKQPLDPSGSQFVRYNKLSAFVDGSEPPLRISKPNLLLFVVVNLSICENDRMHFVNIVDALRKKFLGESDILGANSQGDDLPIDIRKDRPKDYYLVTTTM</sequence>
<dbReference type="Proteomes" id="UP000663891">
    <property type="component" value="Unassembled WGS sequence"/>
</dbReference>
<gene>
    <name evidence="3" type="ORF">BJG266_LOCUS32882</name>
    <name evidence="4" type="ORF">OKA104_LOCUS29115</name>
    <name evidence="2" type="ORF">QVE165_LOCUS29101</name>
    <name evidence="1" type="ORF">VCS650_LOCUS19888</name>
</gene>
<comment type="caution">
    <text evidence="4">The sequence shown here is derived from an EMBL/GenBank/DDBJ whole genome shotgun (WGS) entry which is preliminary data.</text>
</comment>
<dbReference type="Proteomes" id="UP000663832">
    <property type="component" value="Unassembled WGS sequence"/>
</dbReference>
<protein>
    <submittedName>
        <fullName evidence="4">Uncharacterized protein</fullName>
    </submittedName>
</protein>
<dbReference type="Proteomes" id="UP000663877">
    <property type="component" value="Unassembled WGS sequence"/>
</dbReference>
<dbReference type="EMBL" id="CAJOAY010002920">
    <property type="protein sequence ID" value="CAF3989259.1"/>
    <property type="molecule type" value="Genomic_DNA"/>
</dbReference>
<dbReference type="EMBL" id="CAJNOM010000231">
    <property type="protein sequence ID" value="CAF1261970.1"/>
    <property type="molecule type" value="Genomic_DNA"/>
</dbReference>
<evidence type="ECO:0000313" key="6">
    <source>
        <dbReference type="Proteomes" id="UP000663881"/>
    </source>
</evidence>
<accession>A0A819N0N3</accession>
<reference evidence="4" key="1">
    <citation type="submission" date="2021-02" db="EMBL/GenBank/DDBJ databases">
        <authorList>
            <person name="Nowell W R."/>
        </authorList>
    </citation>
    <scope>NUCLEOTIDE SEQUENCE</scope>
</reference>
<evidence type="ECO:0000313" key="1">
    <source>
        <dbReference type="EMBL" id="CAF1097093.1"/>
    </source>
</evidence>
<dbReference type="EMBL" id="CAJNON010000201">
    <property type="protein sequence ID" value="CAF1097093.1"/>
    <property type="molecule type" value="Genomic_DNA"/>
</dbReference>
<evidence type="ECO:0000313" key="5">
    <source>
        <dbReference type="Proteomes" id="UP000663832"/>
    </source>
</evidence>
<evidence type="ECO:0000313" key="2">
    <source>
        <dbReference type="EMBL" id="CAF1261970.1"/>
    </source>
</evidence>
<organism evidence="4 6">
    <name type="scientific">Adineta steineri</name>
    <dbReference type="NCBI Taxonomy" id="433720"/>
    <lineage>
        <taxon>Eukaryota</taxon>
        <taxon>Metazoa</taxon>
        <taxon>Spiralia</taxon>
        <taxon>Gnathifera</taxon>
        <taxon>Rotifera</taxon>
        <taxon>Eurotatoria</taxon>
        <taxon>Bdelloidea</taxon>
        <taxon>Adinetida</taxon>
        <taxon>Adinetidae</taxon>
        <taxon>Adineta</taxon>
    </lineage>
</organism>
<dbReference type="AlphaFoldDB" id="A0A819N0N3"/>
<dbReference type="Gene3D" id="1.10.238.10">
    <property type="entry name" value="EF-hand"/>
    <property type="match status" value="1"/>
</dbReference>
<name>A0A819N0N3_9BILA</name>
<evidence type="ECO:0000313" key="4">
    <source>
        <dbReference type="EMBL" id="CAF3989259.1"/>
    </source>
</evidence>
<dbReference type="OrthoDB" id="2984333at2759"/>
<proteinExistence type="predicted"/>
<dbReference type="EMBL" id="CAJNOI010000586">
    <property type="protein sequence ID" value="CAF1312282.1"/>
    <property type="molecule type" value="Genomic_DNA"/>
</dbReference>
<evidence type="ECO:0000313" key="3">
    <source>
        <dbReference type="EMBL" id="CAF1312282.1"/>
    </source>
</evidence>
<keyword evidence="5" id="KW-1185">Reference proteome</keyword>